<comment type="similarity">
    <text evidence="1 4">Belongs to the metallo-dependent hydrolases superfamily. NagA family.</text>
</comment>
<dbReference type="Proteomes" id="UP000193495">
    <property type="component" value="Unassembled WGS sequence"/>
</dbReference>
<feature type="binding site" evidence="6">
    <location>
        <position position="241"/>
    </location>
    <ligand>
        <name>substrate</name>
    </ligand>
</feature>
<dbReference type="InterPro" id="IPR011059">
    <property type="entry name" value="Metal-dep_hydrolase_composite"/>
</dbReference>
<evidence type="ECO:0000313" key="10">
    <source>
        <dbReference type="Proteomes" id="UP000193495"/>
    </source>
</evidence>
<feature type="active site" description="Proton donor/acceptor" evidence="5">
    <location>
        <position position="265"/>
    </location>
</feature>
<gene>
    <name evidence="9" type="primary">nagA</name>
    <name evidence="8" type="ORF">CLV79_11613</name>
    <name evidence="9" type="ORF">LOS8367_03062</name>
</gene>
<dbReference type="InterPro" id="IPR003764">
    <property type="entry name" value="GlcNAc_6-P_deAcase"/>
</dbReference>
<keyword evidence="3 4" id="KW-0378">Hydrolase</keyword>
<dbReference type="PIRSF" id="PIRSF038994">
    <property type="entry name" value="NagA"/>
    <property type="match status" value="1"/>
</dbReference>
<feature type="binding site" evidence="7">
    <location>
        <position position="186"/>
    </location>
    <ligand>
        <name>Zn(2+)</name>
        <dbReference type="ChEBI" id="CHEBI:29105"/>
    </ligand>
</feature>
<organism evidence="9 10">
    <name type="scientific">Limimaricola soesokkakensis</name>
    <dbReference type="NCBI Taxonomy" id="1343159"/>
    <lineage>
        <taxon>Bacteria</taxon>
        <taxon>Pseudomonadati</taxon>
        <taxon>Pseudomonadota</taxon>
        <taxon>Alphaproteobacteria</taxon>
        <taxon>Rhodobacterales</taxon>
        <taxon>Paracoccaceae</taxon>
        <taxon>Limimaricola</taxon>
    </lineage>
</organism>
<feature type="binding site" evidence="6">
    <location>
        <position position="218"/>
    </location>
    <ligand>
        <name>substrate</name>
    </ligand>
</feature>
<evidence type="ECO:0000313" key="9">
    <source>
        <dbReference type="EMBL" id="SLN62758.1"/>
    </source>
</evidence>
<evidence type="ECO:0000256" key="3">
    <source>
        <dbReference type="ARBA" id="ARBA00022801"/>
    </source>
</evidence>
<keyword evidence="2 7" id="KW-0479">Metal-binding</keyword>
<dbReference type="GO" id="GO:0006046">
    <property type="term" value="P:N-acetylglucosamine catabolic process"/>
    <property type="evidence" value="ECO:0007669"/>
    <property type="project" value="TreeGrafter"/>
</dbReference>
<reference evidence="9 10" key="1">
    <citation type="submission" date="2017-03" db="EMBL/GenBank/DDBJ databases">
        <authorList>
            <person name="Afonso C.L."/>
            <person name="Miller P.J."/>
            <person name="Scott M.A."/>
            <person name="Spackman E."/>
            <person name="Goraichik I."/>
            <person name="Dimitrov K.M."/>
            <person name="Suarez D.L."/>
            <person name="Swayne D.E."/>
        </authorList>
    </citation>
    <scope>NUCLEOTIDE SEQUENCE [LARGE SCALE GENOMIC DNA]</scope>
    <source>
        <strain evidence="9 10">CECT 8367</strain>
    </source>
</reference>
<dbReference type="EMBL" id="PYGB01000016">
    <property type="protein sequence ID" value="PSK81359.1"/>
    <property type="molecule type" value="Genomic_DNA"/>
</dbReference>
<proteinExistence type="inferred from homology"/>
<feature type="binding site" evidence="7">
    <location>
        <position position="207"/>
    </location>
    <ligand>
        <name>Zn(2+)</name>
        <dbReference type="ChEBI" id="CHEBI:29105"/>
    </ligand>
</feature>
<dbReference type="PANTHER" id="PTHR11113:SF14">
    <property type="entry name" value="N-ACETYLGLUCOSAMINE-6-PHOSPHATE DEACETYLASE"/>
    <property type="match status" value="1"/>
</dbReference>
<feature type="binding site" evidence="6">
    <location>
        <begin position="297"/>
        <end position="299"/>
    </location>
    <ligand>
        <name>substrate</name>
    </ligand>
</feature>
<comment type="cofactor">
    <cofactor evidence="7">
        <name>a divalent metal cation</name>
        <dbReference type="ChEBI" id="CHEBI:60240"/>
    </cofactor>
    <text evidence="7">Binds 1 divalent metal cation per subunit.</text>
</comment>
<dbReference type="RefSeq" id="WP_085897376.1">
    <property type="nucleotide sequence ID" value="NZ_FWFY01000010.1"/>
</dbReference>
<keyword evidence="11" id="KW-1185">Reference proteome</keyword>
<dbReference type="AlphaFoldDB" id="A0A1X6ZXL8"/>
<dbReference type="EC" id="3.5.1.25" evidence="9"/>
<dbReference type="Gene3D" id="2.30.40.10">
    <property type="entry name" value="Urease, subunit C, domain 1"/>
    <property type="match status" value="1"/>
</dbReference>
<evidence type="ECO:0000256" key="7">
    <source>
        <dbReference type="PIRSR" id="PIRSR038994-3"/>
    </source>
</evidence>
<dbReference type="GO" id="GO:0008448">
    <property type="term" value="F:N-acetylglucosamine-6-phosphate deacetylase activity"/>
    <property type="evidence" value="ECO:0007669"/>
    <property type="project" value="UniProtKB-EC"/>
</dbReference>
<dbReference type="PANTHER" id="PTHR11113">
    <property type="entry name" value="N-ACETYLGLUCOSAMINE-6-PHOSPHATE DEACETYLASE"/>
    <property type="match status" value="1"/>
</dbReference>
<evidence type="ECO:0000313" key="11">
    <source>
        <dbReference type="Proteomes" id="UP000240624"/>
    </source>
</evidence>
<dbReference type="EMBL" id="FWFY01000010">
    <property type="protein sequence ID" value="SLN62758.1"/>
    <property type="molecule type" value="Genomic_DNA"/>
</dbReference>
<dbReference type="Gene3D" id="3.20.20.140">
    <property type="entry name" value="Metal-dependent hydrolases"/>
    <property type="match status" value="1"/>
</dbReference>
<evidence type="ECO:0000256" key="6">
    <source>
        <dbReference type="PIRSR" id="PIRSR038994-2"/>
    </source>
</evidence>
<dbReference type="SUPFAM" id="SSF51556">
    <property type="entry name" value="Metallo-dependent hydrolases"/>
    <property type="match status" value="1"/>
</dbReference>
<evidence type="ECO:0000256" key="5">
    <source>
        <dbReference type="PIRSR" id="PIRSR038994-1"/>
    </source>
</evidence>
<evidence type="ECO:0000256" key="2">
    <source>
        <dbReference type="ARBA" id="ARBA00022723"/>
    </source>
</evidence>
<evidence type="ECO:0000256" key="4">
    <source>
        <dbReference type="PIRNR" id="PIRNR038994"/>
    </source>
</evidence>
<evidence type="ECO:0000256" key="1">
    <source>
        <dbReference type="ARBA" id="ARBA00010716"/>
    </source>
</evidence>
<name>A0A1X6ZXL8_9RHOB</name>
<reference evidence="8 11" key="2">
    <citation type="submission" date="2018-03" db="EMBL/GenBank/DDBJ databases">
        <title>Genomic Encyclopedia of Archaeal and Bacterial Type Strains, Phase II (KMG-II): from individual species to whole genera.</title>
        <authorList>
            <person name="Goeker M."/>
        </authorList>
    </citation>
    <scope>NUCLEOTIDE SEQUENCE [LARGE SCALE GENOMIC DNA]</scope>
    <source>
        <strain evidence="8 11">DSM 29956</strain>
    </source>
</reference>
<feature type="binding site" evidence="6">
    <location>
        <begin position="210"/>
        <end position="211"/>
    </location>
    <ligand>
        <name>substrate</name>
    </ligand>
</feature>
<dbReference type="OrthoDB" id="9776488at2"/>
<evidence type="ECO:0000313" key="8">
    <source>
        <dbReference type="EMBL" id="PSK81359.1"/>
    </source>
</evidence>
<protein>
    <submittedName>
        <fullName evidence="8 9">N-acetylglucosamine-6-phosphate deacetylase</fullName>
        <ecNumber evidence="9">3.5.1.25</ecNumber>
    </submittedName>
</protein>
<feature type="binding site" evidence="7">
    <location>
        <position position="120"/>
    </location>
    <ligand>
        <name>Zn(2+)</name>
        <dbReference type="ChEBI" id="CHEBI:29105"/>
    </ligand>
</feature>
<keyword evidence="4" id="KW-0119">Carbohydrate metabolism</keyword>
<sequence>MLISVKALWQDGRLLHDMALDVRAGRIDAIRPLGDDTADIEVALASPLLCDLQVNGSGGVMVNGTPTPDALRTIAAAQQRCGTGAILPTVITDTAEVMEAAGEAALAVFGEDGIVGLHIEGPHIAPARRGTHKEDYIRPLDARSVALVERLRAAGMPVMITLAPELAPPDLFARLVDCGAVVSAGHTMATAQETRDALARGLSCFTHLFNAMPPMTSRAPGVLGAALNSGAHAGIIVDGIHVSWDMLRIALRARPRPGLTFAVSDAMATVGGPDHFEIYGQRIAVHDGMLVNAEGALAGAHIDLRQSLANLVTEVGLPLAEALPMVCDIPRRLMGLRPARLDEGSAIADALLLDEAFARIELA</sequence>
<accession>A0A1X6ZXL8</accession>
<dbReference type="Proteomes" id="UP000240624">
    <property type="component" value="Unassembled WGS sequence"/>
</dbReference>
<feature type="binding site" evidence="6">
    <location>
        <position position="131"/>
    </location>
    <ligand>
        <name>substrate</name>
    </ligand>
</feature>
<dbReference type="GO" id="GO:0046872">
    <property type="term" value="F:metal ion binding"/>
    <property type="evidence" value="ECO:0007669"/>
    <property type="project" value="UniProtKB-KW"/>
</dbReference>
<dbReference type="InterPro" id="IPR032466">
    <property type="entry name" value="Metal_Hydrolase"/>
</dbReference>